<dbReference type="RefSeq" id="WP_380530921.1">
    <property type="nucleotide sequence ID" value="NZ_JBHFAB010000001.1"/>
</dbReference>
<evidence type="ECO:0000313" key="2">
    <source>
        <dbReference type="EMBL" id="MFC1415367.1"/>
    </source>
</evidence>
<organism evidence="2 3">
    <name type="scientific">Streptacidiphilus cavernicola</name>
    <dbReference type="NCBI Taxonomy" id="3342716"/>
    <lineage>
        <taxon>Bacteria</taxon>
        <taxon>Bacillati</taxon>
        <taxon>Actinomycetota</taxon>
        <taxon>Actinomycetes</taxon>
        <taxon>Kitasatosporales</taxon>
        <taxon>Streptomycetaceae</taxon>
        <taxon>Streptacidiphilus</taxon>
    </lineage>
</organism>
<accession>A0ABV6VNS8</accession>
<dbReference type="EMBL" id="JBHFAB010000001">
    <property type="protein sequence ID" value="MFC1415367.1"/>
    <property type="molecule type" value="Genomic_DNA"/>
</dbReference>
<comment type="caution">
    <text evidence="2">The sequence shown here is derived from an EMBL/GenBank/DDBJ whole genome shotgun (WGS) entry which is preliminary data.</text>
</comment>
<gene>
    <name evidence="2" type="ORF">ACEZDE_01710</name>
</gene>
<reference evidence="2 3" key="1">
    <citation type="submission" date="2024-09" db="EMBL/GenBank/DDBJ databases">
        <authorList>
            <person name="Lee S.D."/>
        </authorList>
    </citation>
    <scope>NUCLEOTIDE SEQUENCE [LARGE SCALE GENOMIC DNA]</scope>
    <source>
        <strain evidence="2 3">N8-3</strain>
    </source>
</reference>
<protein>
    <submittedName>
        <fullName evidence="2">Uncharacterized protein</fullName>
    </submittedName>
</protein>
<proteinExistence type="predicted"/>
<evidence type="ECO:0000256" key="1">
    <source>
        <dbReference type="SAM" id="SignalP"/>
    </source>
</evidence>
<keyword evidence="3" id="KW-1185">Reference proteome</keyword>
<feature type="signal peptide" evidence="1">
    <location>
        <begin position="1"/>
        <end position="33"/>
    </location>
</feature>
<sequence>MTTPRRRNKRAAATAVALMVCGLSVLGTTSASADISKTVKMVGGDGINTARMLQLYYNSNCAGAEADFTDDVPDYAGWVTLTGSGTQQTETNYVYVFGGLKGANGYGVAVKNNAASMRTDTGYYHVYYNSGYSGHSQIIMGDLHDACVNLDSTLKNNNASQLSG</sequence>
<keyword evidence="1" id="KW-0732">Signal</keyword>
<evidence type="ECO:0000313" key="3">
    <source>
        <dbReference type="Proteomes" id="UP001592531"/>
    </source>
</evidence>
<name>A0ABV6VNS8_9ACTN</name>
<feature type="chain" id="PRO_5046279635" evidence="1">
    <location>
        <begin position="34"/>
        <end position="164"/>
    </location>
</feature>
<dbReference type="Proteomes" id="UP001592531">
    <property type="component" value="Unassembled WGS sequence"/>
</dbReference>